<evidence type="ECO:0000313" key="4">
    <source>
        <dbReference type="Proteomes" id="UP001596456"/>
    </source>
</evidence>
<keyword evidence="3" id="KW-0012">Acyltransferase</keyword>
<evidence type="ECO:0000256" key="1">
    <source>
        <dbReference type="SAM" id="MobiDB-lite"/>
    </source>
</evidence>
<organism evidence="3 4">
    <name type="scientific">Rhodocista pekingensis</name>
    <dbReference type="NCBI Taxonomy" id="201185"/>
    <lineage>
        <taxon>Bacteria</taxon>
        <taxon>Pseudomonadati</taxon>
        <taxon>Pseudomonadota</taxon>
        <taxon>Alphaproteobacteria</taxon>
        <taxon>Rhodospirillales</taxon>
        <taxon>Azospirillaceae</taxon>
        <taxon>Rhodocista</taxon>
    </lineage>
</organism>
<proteinExistence type="predicted"/>
<feature type="region of interest" description="Disordered" evidence="1">
    <location>
        <begin position="1"/>
        <end position="20"/>
    </location>
</feature>
<keyword evidence="4" id="KW-1185">Reference proteome</keyword>
<protein>
    <submittedName>
        <fullName evidence="3">GNAT family N-acetyltransferase</fullName>
        <ecNumber evidence="3">2.3.-.-</ecNumber>
    </submittedName>
</protein>
<dbReference type="SUPFAM" id="SSF55729">
    <property type="entry name" value="Acyl-CoA N-acyltransferases (Nat)"/>
    <property type="match status" value="1"/>
</dbReference>
<dbReference type="EC" id="2.3.-.-" evidence="3"/>
<reference evidence="4" key="1">
    <citation type="journal article" date="2019" name="Int. J. Syst. Evol. Microbiol.">
        <title>The Global Catalogue of Microorganisms (GCM) 10K type strain sequencing project: providing services to taxonomists for standard genome sequencing and annotation.</title>
        <authorList>
            <consortium name="The Broad Institute Genomics Platform"/>
            <consortium name="The Broad Institute Genome Sequencing Center for Infectious Disease"/>
            <person name="Wu L."/>
            <person name="Ma J."/>
        </authorList>
    </citation>
    <scope>NUCLEOTIDE SEQUENCE [LARGE SCALE GENOMIC DNA]</scope>
    <source>
        <strain evidence="4">CGMCC 1.16275</strain>
    </source>
</reference>
<evidence type="ECO:0000313" key="3">
    <source>
        <dbReference type="EMBL" id="MFC7334222.1"/>
    </source>
</evidence>
<feature type="domain" description="N-acetyltransferase" evidence="2">
    <location>
        <begin position="16"/>
        <end position="190"/>
    </location>
</feature>
<dbReference type="Pfam" id="PF08445">
    <property type="entry name" value="FR47"/>
    <property type="match status" value="1"/>
</dbReference>
<dbReference type="Gene3D" id="3.40.630.30">
    <property type="match status" value="1"/>
</dbReference>
<dbReference type="InterPro" id="IPR000182">
    <property type="entry name" value="GNAT_dom"/>
</dbReference>
<dbReference type="CDD" id="cd04301">
    <property type="entry name" value="NAT_SF"/>
    <property type="match status" value="1"/>
</dbReference>
<gene>
    <name evidence="3" type="ORF">ACFQPS_13725</name>
</gene>
<name>A0ABW2KW08_9PROT</name>
<dbReference type="GO" id="GO:0016746">
    <property type="term" value="F:acyltransferase activity"/>
    <property type="evidence" value="ECO:0007669"/>
    <property type="project" value="UniProtKB-KW"/>
</dbReference>
<keyword evidence="3" id="KW-0808">Transferase</keyword>
<comment type="caution">
    <text evidence="3">The sequence shown here is derived from an EMBL/GenBank/DDBJ whole genome shotgun (WGS) entry which is preliminary data.</text>
</comment>
<evidence type="ECO:0000259" key="2">
    <source>
        <dbReference type="PROSITE" id="PS51186"/>
    </source>
</evidence>
<dbReference type="RefSeq" id="WP_012569083.1">
    <property type="nucleotide sequence ID" value="NZ_JBHTCM010000014.1"/>
</dbReference>
<sequence>MSGDAPDTPRRARPGAGIRPAIPADAAGIARVHVTSWRSTYPGMLPDRYLVGLSPPAYAARWRTMLAAEGRGRRTFVAVDPDDPHARNGVIGFGSCGPQRTSLEGYGGEFYALYMLDHMQGMGWGRRLMGAMAQELLECGMRSAVVWVLRDNPSRWFYERMGGTRLAEQPISFAGARLTEIAYGWTDLVPLARQAADPHVG</sequence>
<dbReference type="PROSITE" id="PS51186">
    <property type="entry name" value="GNAT"/>
    <property type="match status" value="1"/>
</dbReference>
<dbReference type="Proteomes" id="UP001596456">
    <property type="component" value="Unassembled WGS sequence"/>
</dbReference>
<dbReference type="EMBL" id="JBHTCM010000014">
    <property type="protein sequence ID" value="MFC7334222.1"/>
    <property type="molecule type" value="Genomic_DNA"/>
</dbReference>
<dbReference type="InterPro" id="IPR013653">
    <property type="entry name" value="GCN5-like_dom"/>
</dbReference>
<dbReference type="InterPro" id="IPR016181">
    <property type="entry name" value="Acyl_CoA_acyltransferase"/>
</dbReference>
<accession>A0ABW2KW08</accession>